<sequence length="113" mass="13026">MQLHIPPILDKLTVLHLCPVRCEMEHLVRIVNDTDRQILAWLRSQVGDERVERAAQHMGRVRKPYLSAVCRYLGVWPPISLRYPPRHGAVDHAVGDRYLTLIRQHLAAHTAGR</sequence>
<dbReference type="PATRIC" id="fig|243160.12.peg.4459"/>
<keyword evidence="2" id="KW-1185">Reference proteome</keyword>
<gene>
    <name evidence="1" type="ordered locus">BMAA0943</name>
</gene>
<dbReference type="eggNOG" id="ENOG5032Z39">
    <property type="taxonomic scope" value="Bacteria"/>
</dbReference>
<reference evidence="1 2" key="1">
    <citation type="journal article" date="2004" name="Proc. Natl. Acad. Sci. U.S.A.">
        <title>Structural flexibility in the Burkholderia mallei genome.</title>
        <authorList>
            <person name="Nierman W.C."/>
            <person name="DeShazer D."/>
            <person name="Kim H.S."/>
            <person name="Tettelin H."/>
            <person name="Nelson K.E."/>
            <person name="Feldblyum T."/>
            <person name="Ulrich R.L."/>
            <person name="Ronning C.M."/>
            <person name="Brinkac L.M."/>
            <person name="Daugherty S.C."/>
            <person name="Davidsen T.D."/>
            <person name="Deboy R.T."/>
            <person name="Dimitrov G."/>
            <person name="Dodson R.J."/>
            <person name="Durkin A.S."/>
            <person name="Gwinn M.L."/>
            <person name="Haft D.H."/>
            <person name="Khouri H."/>
            <person name="Kolonay J.F."/>
            <person name="Madupu R."/>
            <person name="Mohammoud Y."/>
            <person name="Nelson W.C."/>
            <person name="Radune D."/>
            <person name="Romero C.M."/>
            <person name="Sarria S."/>
            <person name="Selengut J."/>
            <person name="Shamblin C."/>
            <person name="Sullivan S.A."/>
            <person name="White O."/>
            <person name="Yu Y."/>
            <person name="Zafar N."/>
            <person name="Zhou L."/>
            <person name="Fraser C.M."/>
        </authorList>
    </citation>
    <scope>NUCLEOTIDE SEQUENCE [LARGE SCALE GENOMIC DNA]</scope>
    <source>
        <strain evidence="1 2">ATCC 23344</strain>
    </source>
</reference>
<dbReference type="AlphaFoldDB" id="A0A0H2WC93"/>
<dbReference type="EMBL" id="CP000011">
    <property type="protein sequence ID" value="AAU46130.1"/>
    <property type="molecule type" value="Genomic_DNA"/>
</dbReference>
<name>A0A0H2WC93_BURMA</name>
<dbReference type="Proteomes" id="UP000006693">
    <property type="component" value="Chromosome 2"/>
</dbReference>
<evidence type="ECO:0000313" key="2">
    <source>
        <dbReference type="Proteomes" id="UP000006693"/>
    </source>
</evidence>
<dbReference type="Pfam" id="PF25860">
    <property type="entry name" value="CPPA"/>
    <property type="match status" value="1"/>
</dbReference>
<proteinExistence type="predicted"/>
<organism evidence="1 2">
    <name type="scientific">Burkholderia mallei (strain ATCC 23344)</name>
    <dbReference type="NCBI Taxonomy" id="243160"/>
    <lineage>
        <taxon>Bacteria</taxon>
        <taxon>Pseudomonadati</taxon>
        <taxon>Pseudomonadota</taxon>
        <taxon>Betaproteobacteria</taxon>
        <taxon>Burkholderiales</taxon>
        <taxon>Burkholderiaceae</taxon>
        <taxon>Burkholderia</taxon>
        <taxon>pseudomallei group</taxon>
    </lineage>
</organism>
<dbReference type="InterPro" id="IPR058891">
    <property type="entry name" value="CPPA"/>
</dbReference>
<dbReference type="KEGG" id="bma:BMAA0943"/>
<accession>A0A0H2WC93</accession>
<protein>
    <submittedName>
        <fullName evidence="1">Uncharacterized protein</fullName>
    </submittedName>
</protein>
<dbReference type="HOGENOM" id="CLU_170903_0_0_4"/>
<evidence type="ECO:0000313" key="1">
    <source>
        <dbReference type="EMBL" id="AAU46130.1"/>
    </source>
</evidence>